<dbReference type="Pfam" id="PF24883">
    <property type="entry name" value="NPHP3_N"/>
    <property type="match status" value="1"/>
</dbReference>
<keyword evidence="1" id="KW-0677">Repeat</keyword>
<keyword evidence="3" id="KW-1133">Transmembrane helix</keyword>
<organism evidence="5 6">
    <name type="scientific">Apodospora peruviana</name>
    <dbReference type="NCBI Taxonomy" id="516989"/>
    <lineage>
        <taxon>Eukaryota</taxon>
        <taxon>Fungi</taxon>
        <taxon>Dikarya</taxon>
        <taxon>Ascomycota</taxon>
        <taxon>Pezizomycotina</taxon>
        <taxon>Sordariomycetes</taxon>
        <taxon>Sordariomycetidae</taxon>
        <taxon>Sordariales</taxon>
        <taxon>Lasiosphaeriaceae</taxon>
        <taxon>Apodospora</taxon>
    </lineage>
</organism>
<evidence type="ECO:0000313" key="5">
    <source>
        <dbReference type="EMBL" id="KAK3325057.1"/>
    </source>
</evidence>
<dbReference type="PANTHER" id="PTHR10039:SF5">
    <property type="entry name" value="NACHT DOMAIN-CONTAINING PROTEIN"/>
    <property type="match status" value="1"/>
</dbReference>
<evidence type="ECO:0000256" key="1">
    <source>
        <dbReference type="ARBA" id="ARBA00022737"/>
    </source>
</evidence>
<feature type="transmembrane region" description="Helical" evidence="3">
    <location>
        <begin position="697"/>
        <end position="717"/>
    </location>
</feature>
<reference evidence="5" key="1">
    <citation type="journal article" date="2023" name="Mol. Phylogenet. Evol.">
        <title>Genome-scale phylogeny and comparative genomics of the fungal order Sordariales.</title>
        <authorList>
            <person name="Hensen N."/>
            <person name="Bonometti L."/>
            <person name="Westerberg I."/>
            <person name="Brannstrom I.O."/>
            <person name="Guillou S."/>
            <person name="Cros-Aarteil S."/>
            <person name="Calhoun S."/>
            <person name="Haridas S."/>
            <person name="Kuo A."/>
            <person name="Mondo S."/>
            <person name="Pangilinan J."/>
            <person name="Riley R."/>
            <person name="LaButti K."/>
            <person name="Andreopoulos B."/>
            <person name="Lipzen A."/>
            <person name="Chen C."/>
            <person name="Yan M."/>
            <person name="Daum C."/>
            <person name="Ng V."/>
            <person name="Clum A."/>
            <person name="Steindorff A."/>
            <person name="Ohm R.A."/>
            <person name="Martin F."/>
            <person name="Silar P."/>
            <person name="Natvig D.O."/>
            <person name="Lalanne C."/>
            <person name="Gautier V."/>
            <person name="Ament-Velasquez S.L."/>
            <person name="Kruys A."/>
            <person name="Hutchinson M.I."/>
            <person name="Powell A.J."/>
            <person name="Barry K."/>
            <person name="Miller A.N."/>
            <person name="Grigoriev I.V."/>
            <person name="Debuchy R."/>
            <person name="Gladieux P."/>
            <person name="Hiltunen Thoren M."/>
            <person name="Johannesson H."/>
        </authorList>
    </citation>
    <scope>NUCLEOTIDE SEQUENCE</scope>
    <source>
        <strain evidence="5">CBS 118394</strain>
    </source>
</reference>
<feature type="transmembrane region" description="Helical" evidence="3">
    <location>
        <begin position="664"/>
        <end position="685"/>
    </location>
</feature>
<dbReference type="InterPro" id="IPR007111">
    <property type="entry name" value="NACHT_NTPase"/>
</dbReference>
<reference evidence="5" key="2">
    <citation type="submission" date="2023-06" db="EMBL/GenBank/DDBJ databases">
        <authorList>
            <consortium name="Lawrence Berkeley National Laboratory"/>
            <person name="Haridas S."/>
            <person name="Hensen N."/>
            <person name="Bonometti L."/>
            <person name="Westerberg I."/>
            <person name="Brannstrom I.O."/>
            <person name="Guillou S."/>
            <person name="Cros-Aarteil S."/>
            <person name="Calhoun S."/>
            <person name="Kuo A."/>
            <person name="Mondo S."/>
            <person name="Pangilinan J."/>
            <person name="Riley R."/>
            <person name="Labutti K."/>
            <person name="Andreopoulos B."/>
            <person name="Lipzen A."/>
            <person name="Chen C."/>
            <person name="Yanf M."/>
            <person name="Daum C."/>
            <person name="Ng V."/>
            <person name="Clum A."/>
            <person name="Steindorff A."/>
            <person name="Ohm R."/>
            <person name="Martin F."/>
            <person name="Silar P."/>
            <person name="Natvig D."/>
            <person name="Lalanne C."/>
            <person name="Gautier V."/>
            <person name="Ament-Velasquez S.L."/>
            <person name="Kruys A."/>
            <person name="Hutchinson M.I."/>
            <person name="Powell A.J."/>
            <person name="Barry K."/>
            <person name="Miller A.N."/>
            <person name="Grigoriev I.V."/>
            <person name="Debuchy R."/>
            <person name="Gladieux P."/>
            <person name="Thoren M.H."/>
            <person name="Johannesson H."/>
        </authorList>
    </citation>
    <scope>NUCLEOTIDE SEQUENCE</scope>
    <source>
        <strain evidence="5">CBS 118394</strain>
    </source>
</reference>
<dbReference type="EMBL" id="JAUEDM010000002">
    <property type="protein sequence ID" value="KAK3325057.1"/>
    <property type="molecule type" value="Genomic_DNA"/>
</dbReference>
<feature type="region of interest" description="Disordered" evidence="2">
    <location>
        <begin position="1000"/>
        <end position="1049"/>
    </location>
</feature>
<feature type="transmembrane region" description="Helical" evidence="3">
    <location>
        <begin position="790"/>
        <end position="810"/>
    </location>
</feature>
<dbReference type="Gene3D" id="3.40.50.300">
    <property type="entry name" value="P-loop containing nucleotide triphosphate hydrolases"/>
    <property type="match status" value="1"/>
</dbReference>
<dbReference type="SUPFAM" id="SSF52540">
    <property type="entry name" value="P-loop containing nucleoside triphosphate hydrolases"/>
    <property type="match status" value="1"/>
</dbReference>
<comment type="caution">
    <text evidence="5">The sequence shown here is derived from an EMBL/GenBank/DDBJ whole genome shotgun (WGS) entry which is preliminary data.</text>
</comment>
<evidence type="ECO:0000256" key="2">
    <source>
        <dbReference type="SAM" id="MobiDB-lite"/>
    </source>
</evidence>
<gene>
    <name evidence="5" type="ORF">B0H66DRAFT_599245</name>
</gene>
<evidence type="ECO:0000256" key="3">
    <source>
        <dbReference type="SAM" id="Phobius"/>
    </source>
</evidence>
<evidence type="ECO:0000259" key="4">
    <source>
        <dbReference type="PROSITE" id="PS50837"/>
    </source>
</evidence>
<keyword evidence="6" id="KW-1185">Reference proteome</keyword>
<feature type="transmembrane region" description="Helical" evidence="3">
    <location>
        <begin position="737"/>
        <end position="760"/>
    </location>
</feature>
<accession>A0AAE0IHB0</accession>
<dbReference type="AlphaFoldDB" id="A0AAE0IHB0"/>
<dbReference type="PANTHER" id="PTHR10039">
    <property type="entry name" value="AMELOGENIN"/>
    <property type="match status" value="1"/>
</dbReference>
<name>A0AAE0IHB0_9PEZI</name>
<dbReference type="InterPro" id="IPR027417">
    <property type="entry name" value="P-loop_NTPase"/>
</dbReference>
<keyword evidence="3" id="KW-0812">Transmembrane</keyword>
<dbReference type="Proteomes" id="UP001283341">
    <property type="component" value="Unassembled WGS sequence"/>
</dbReference>
<keyword evidence="3" id="KW-0472">Membrane</keyword>
<evidence type="ECO:0000313" key="6">
    <source>
        <dbReference type="Proteomes" id="UP001283341"/>
    </source>
</evidence>
<feature type="compositionally biased region" description="Basic and acidic residues" evidence="2">
    <location>
        <begin position="1030"/>
        <end position="1043"/>
    </location>
</feature>
<feature type="compositionally biased region" description="Basic and acidic residues" evidence="2">
    <location>
        <begin position="1012"/>
        <end position="1023"/>
    </location>
</feature>
<protein>
    <recommendedName>
        <fullName evidence="4">NACHT domain-containing protein</fullName>
    </recommendedName>
</protein>
<sequence>MHIRRNQVAVAFSGTTEWIKTHPTFEKWNQEESGILWIQGKPGSGKSVLAKSILNQACQSSPDLLMASWFYSKRGGEIGMSHTSMIRSICCQLLRQRRTLFQACAHIYHLNHDAVLEELPAVLEAIVTRADGPPILCLLDGLDESADRDEKGGHDILQRLAEWTENPGSRFKVIVLSRPYSSIEEVYGTYDILLEAENGADIPEIVDQGISSLAHALDRHNKPEAMTPFARRRRQQLGDQSVGESPAGGEITEVVKQQEVDAIKAYLLKHAQGVTLWVTLSIGQAVRYTKRGPCTWTTIRNMLAGLPLELNEMYRMITTELAKDCVSEHIQMGRKVLAWVIAAGSKRPLLVKELFDALSIPDNWPPSDEPKEPLITDPLRRNRPICRSWPDFCRSIFDICGPLVEFVNASELGTFQYDLMSKVTGGSVVQLVHQTAKDFLENVHDNIFAFKPGEARSLVEAGTERYLRLVLPLENTAYVPVLDNVSDEWRRSVAELLLYLDDKYLLPFVIAQFPLPNEYCDIQTRWMLSPFFYDMSYRDINVVGVLEQIVVGACFTLACEHGLPTTIDNLLYLTSLSPIWWRAHRDIALTAASRVAVARGISDLAHVLSENHRDMFNRPAIRHGDEVTRTSGQRSATAAIHFPSDFMPALYWDGKDGMTEGMHGFFICIAGLFGDMIAVFLAYKGSSKIWRDAAPKVWAAALGLYVFACWELLLAVTRMGVILEEVVPVFMVPTLPMGAAVIVPLLMVTWFPVFVLTYVLKGYVFGRTDVGRSCFFLPCPATSVREWEQVAMVVIGVGLVASASHGLAFFRSCRRAYAEIGRRWLHQVVFHFDDIFIMLDTLTAIPRDTLCEIKNVRVSANALGLLGEYGLYLDTLTVLGSRIPQLGYCTLTSLIHWRMGWRELCYVSPDSRILAFSNPPPIGVPQNEMELYYRFSRYAKPATWQENVNRWEKEGHQRMRVKIAGENMRSKGRKRELKRMPDEKMLGKATVTIFRSDIPGQAGSSLCPATRTRFEQDPGHFPKPDPWQNSEDHALLAEGERNRRLSARG</sequence>
<proteinExistence type="predicted"/>
<dbReference type="InterPro" id="IPR056884">
    <property type="entry name" value="NPHP3-like_N"/>
</dbReference>
<feature type="domain" description="NACHT" evidence="4">
    <location>
        <begin position="34"/>
        <end position="185"/>
    </location>
</feature>
<dbReference type="PROSITE" id="PS50837">
    <property type="entry name" value="NACHT"/>
    <property type="match status" value="1"/>
</dbReference>